<feature type="domain" description="F5/8 type C" evidence="4">
    <location>
        <begin position="817"/>
        <end position="970"/>
    </location>
</feature>
<dbReference type="PANTHER" id="PTHR24543">
    <property type="entry name" value="MULTICOPPER OXIDASE-RELATED"/>
    <property type="match status" value="1"/>
</dbReference>
<dbReference type="InterPro" id="IPR008979">
    <property type="entry name" value="Galactose-bd-like_sf"/>
</dbReference>
<dbReference type="RefSeq" id="XP_066927475.1">
    <property type="nucleotide sequence ID" value="XM_067071374.1"/>
</dbReference>
<dbReference type="AlphaFoldDB" id="A0A7M5XG97"/>
<evidence type="ECO:0000256" key="3">
    <source>
        <dbReference type="SAM" id="SignalP"/>
    </source>
</evidence>
<feature type="region of interest" description="Disordered" evidence="2">
    <location>
        <begin position="1094"/>
        <end position="1143"/>
    </location>
</feature>
<feature type="compositionally biased region" description="Basic and acidic residues" evidence="2">
    <location>
        <begin position="146"/>
        <end position="159"/>
    </location>
</feature>
<dbReference type="CDD" id="cd01756">
    <property type="entry name" value="PLAT_repeat"/>
    <property type="match status" value="1"/>
</dbReference>
<name>A0A7M5XG97_9CNID</name>
<feature type="signal peptide" evidence="3">
    <location>
        <begin position="1"/>
        <end position="21"/>
    </location>
</feature>
<dbReference type="Gene3D" id="2.40.180.10">
    <property type="entry name" value="Catalase core domain"/>
    <property type="match status" value="1"/>
</dbReference>
<dbReference type="Pfam" id="PF00754">
    <property type="entry name" value="F5_F8_type_C"/>
    <property type="match status" value="3"/>
</dbReference>
<dbReference type="SUPFAM" id="SSF49785">
    <property type="entry name" value="Galactose-binding domain-like"/>
    <property type="match status" value="3"/>
</dbReference>
<dbReference type="SMART" id="SM00308">
    <property type="entry name" value="LH2"/>
    <property type="match status" value="1"/>
</dbReference>
<proteinExistence type="predicted"/>
<evidence type="ECO:0000256" key="1">
    <source>
        <dbReference type="PROSITE-ProRule" id="PRU00152"/>
    </source>
</evidence>
<dbReference type="SUPFAM" id="SSF49723">
    <property type="entry name" value="Lipase/lipooxygenase domain (PLAT/LH2 domain)"/>
    <property type="match status" value="1"/>
</dbReference>
<feature type="region of interest" description="Disordered" evidence="2">
    <location>
        <begin position="329"/>
        <end position="375"/>
    </location>
</feature>
<dbReference type="EnsemblMetazoa" id="CLYHEMT022516.1">
    <property type="protein sequence ID" value="CLYHEMP022516.1"/>
    <property type="gene ID" value="CLYHEMG022516"/>
</dbReference>
<dbReference type="GeneID" id="136814947"/>
<protein>
    <submittedName>
        <fullName evidence="6">Uncharacterized protein</fullName>
    </submittedName>
</protein>
<evidence type="ECO:0000259" key="4">
    <source>
        <dbReference type="PROSITE" id="PS50022"/>
    </source>
</evidence>
<dbReference type="FunFam" id="2.60.120.260:FF:000016">
    <property type="entry name" value="Contactin-associated protein-like 4 isoform 1"/>
    <property type="match status" value="3"/>
</dbReference>
<dbReference type="SUPFAM" id="SSF49899">
    <property type="entry name" value="Concanavalin A-like lectins/glucanases"/>
    <property type="match status" value="1"/>
</dbReference>
<dbReference type="InterPro" id="IPR013320">
    <property type="entry name" value="ConA-like_dom_sf"/>
</dbReference>
<feature type="compositionally biased region" description="Low complexity" evidence="2">
    <location>
        <begin position="1132"/>
        <end position="1143"/>
    </location>
</feature>
<dbReference type="InterPro" id="IPR000421">
    <property type="entry name" value="FA58C"/>
</dbReference>
<feature type="domain" description="PLAT" evidence="5">
    <location>
        <begin position="22"/>
        <end position="137"/>
    </location>
</feature>
<dbReference type="InterPro" id="IPR001024">
    <property type="entry name" value="PLAT/LH2_dom"/>
</dbReference>
<dbReference type="PROSITE" id="PS50022">
    <property type="entry name" value="FA58C_3"/>
    <property type="match status" value="3"/>
</dbReference>
<feature type="compositionally biased region" description="Basic and acidic residues" evidence="2">
    <location>
        <begin position="1029"/>
        <end position="1043"/>
    </location>
</feature>
<keyword evidence="7" id="KW-1185">Reference proteome</keyword>
<dbReference type="OrthoDB" id="2121828at2759"/>
<feature type="region of interest" description="Disordered" evidence="2">
    <location>
        <begin position="146"/>
        <end position="167"/>
    </location>
</feature>
<dbReference type="Pfam" id="PF01477">
    <property type="entry name" value="PLAT"/>
    <property type="match status" value="1"/>
</dbReference>
<evidence type="ECO:0000313" key="7">
    <source>
        <dbReference type="Proteomes" id="UP000594262"/>
    </source>
</evidence>
<evidence type="ECO:0000256" key="2">
    <source>
        <dbReference type="SAM" id="MobiDB-lite"/>
    </source>
</evidence>
<feature type="region of interest" description="Disordered" evidence="2">
    <location>
        <begin position="987"/>
        <end position="1082"/>
    </location>
</feature>
<feature type="chain" id="PRO_5029560720" evidence="3">
    <location>
        <begin position="22"/>
        <end position="1143"/>
    </location>
</feature>
<dbReference type="Gene3D" id="2.60.120.200">
    <property type="match status" value="1"/>
</dbReference>
<feature type="compositionally biased region" description="Polar residues" evidence="2">
    <location>
        <begin position="1052"/>
        <end position="1062"/>
    </location>
</feature>
<feature type="compositionally biased region" description="Basic residues" evidence="2">
    <location>
        <begin position="1063"/>
        <end position="1079"/>
    </location>
</feature>
<dbReference type="PROSITE" id="PS01286">
    <property type="entry name" value="FA58C_2"/>
    <property type="match status" value="3"/>
</dbReference>
<dbReference type="Pfam" id="PF13385">
    <property type="entry name" value="Laminin_G_3"/>
    <property type="match status" value="1"/>
</dbReference>
<dbReference type="InterPro" id="IPR036392">
    <property type="entry name" value="PLAT/LH2_dom_sf"/>
</dbReference>
<dbReference type="Proteomes" id="UP000594262">
    <property type="component" value="Unplaced"/>
</dbReference>
<feature type="domain" description="F5/8 type C" evidence="4">
    <location>
        <begin position="629"/>
        <end position="781"/>
    </location>
</feature>
<dbReference type="SMART" id="SM00231">
    <property type="entry name" value="FA58C"/>
    <property type="match status" value="3"/>
</dbReference>
<sequence>MNRFNCLVIYIISLLLPSVQGHRYVVTTYTGDRFGAGTDAHVFIKLFGNHGDTSEKELEAEGRDNFERGQLDTFVLDGKDVGTIKKAQIRHDNSWLGPGWFLEKVTVTKENGDYYDFPVHKWFDKHQEDHKLSRDLVPVANHKKDEIAENTEDKPEPRQPLDCSWPQGIGNKKLSDDQITASTSFNDLHLPFHARLGQIVPNSLGGWCPYKNEKDEYLQFDFGNVKRIAGVATQGMGLVDEWTTSYRMLFSNKSDEDFREYSESGTFPKYFLGNDDQNGTVLHWLRLPFFSRYVRLSPFKWHGKGCMRAEVYGCPTKPKVEEMIQVPETQHQSIDESSTPLDDHHVEEESSLVPSKETGVVTAPQTGDKHDQVPMKKTPQLHLNENKEKDDAPITLIQSESNYDPITSIEITPIVHLDFDEIKDLTVPDVSGHRNDAHLRPPVDIRMFSKSCERGVRMNGGDVYFDGEFFVDKPRSEVTIAAWIKLFSNGGQHSIFNTIGGKNSAHKNGQYHFEVDRGRLRWYHRNEADQGLFNISSPLMIPAHAWTHCTATYSSLTGKASVYINAKLAASGLGTGILSQDWTGRSGIGQHQGERVLNGEIDEFYMFSKALPVQKIQTLMKKCSFEIDCQRALGMQSKEIGDSQITASSTYNLHKPHYGRINLASFGGDPARTAWCAVKDDRSPFFEIQLKEMTSLTGVATQGLSLFDNWVTSYLFCYSDDKEFWTCYKEKGYDKVFEANTDKNSIKRHHFHHTVDAKYVRIRPQSWYGNHLCMRVEIYGCAMDLIPDAFDSFGNPSVFMEDTEAQTRNEIAPKESCNKPLGLSNGEVDDNHVTASSSLEDHDQSFNGRLVRESIDQADIRGCWCAKDVNLRQYIEADLGEVKTITGIATQGYVSHDNWVVSYRLGLSDDTNALEWYREEDDERLFEANKDRSTIVKHYLKRPMKARYVRLNPRAWHGIHICMRFEVFGCKETPPPPRTASIVLEEEANDSKEPQQEHHVSSPPSPPSALPPSSPPSSLEQNEDEEEENPKIVKSKTEEENADNKQYIPSELLQSELESQVKSHIRHAHGRHEVKRLKPGHGTAREMLEITYPSPMLPSKHSHAAKNLKIGPNKKPIGAPSHHQDDKDSYQPSTSPSNHHSPP</sequence>
<dbReference type="Gene3D" id="2.60.120.260">
    <property type="entry name" value="Galactose-binding domain-like"/>
    <property type="match status" value="3"/>
</dbReference>
<evidence type="ECO:0000313" key="6">
    <source>
        <dbReference type="EnsemblMetazoa" id="CLYHEMP022516.1"/>
    </source>
</evidence>
<reference evidence="6" key="1">
    <citation type="submission" date="2021-01" db="UniProtKB">
        <authorList>
            <consortium name="EnsemblMetazoa"/>
        </authorList>
    </citation>
    <scope>IDENTIFICATION</scope>
</reference>
<dbReference type="PROSITE" id="PS01285">
    <property type="entry name" value="FA58C_1"/>
    <property type="match status" value="1"/>
</dbReference>
<comment type="caution">
    <text evidence="1">Lacks conserved residue(s) required for the propagation of feature annotation.</text>
</comment>
<dbReference type="PROSITE" id="PS50095">
    <property type="entry name" value="PLAT"/>
    <property type="match status" value="1"/>
</dbReference>
<organism evidence="6 7">
    <name type="scientific">Clytia hemisphaerica</name>
    <dbReference type="NCBI Taxonomy" id="252671"/>
    <lineage>
        <taxon>Eukaryota</taxon>
        <taxon>Metazoa</taxon>
        <taxon>Cnidaria</taxon>
        <taxon>Hydrozoa</taxon>
        <taxon>Hydroidolina</taxon>
        <taxon>Leptothecata</taxon>
        <taxon>Obeliida</taxon>
        <taxon>Clytiidae</taxon>
        <taxon>Clytia</taxon>
    </lineage>
</organism>
<keyword evidence="3" id="KW-0732">Signal</keyword>
<dbReference type="CDD" id="cd00057">
    <property type="entry name" value="FA58C"/>
    <property type="match status" value="3"/>
</dbReference>
<feature type="compositionally biased region" description="Basic and acidic residues" evidence="2">
    <location>
        <begin position="989"/>
        <end position="1000"/>
    </location>
</feature>
<feature type="compositionally biased region" description="Polar residues" evidence="2">
    <location>
        <begin position="329"/>
        <end position="340"/>
    </location>
</feature>
<feature type="domain" description="F5/8 type C" evidence="4">
    <location>
        <begin position="163"/>
        <end position="314"/>
    </location>
</feature>
<accession>A0A7M5XG97</accession>
<evidence type="ECO:0000259" key="5">
    <source>
        <dbReference type="PROSITE" id="PS50095"/>
    </source>
</evidence>
<feature type="compositionally biased region" description="Pro residues" evidence="2">
    <location>
        <begin position="1003"/>
        <end position="1015"/>
    </location>
</feature>